<dbReference type="Proteomes" id="UP000465361">
    <property type="component" value="Unassembled WGS sequence"/>
</dbReference>
<protein>
    <submittedName>
        <fullName evidence="2">Uncharacterized protein</fullName>
    </submittedName>
</protein>
<evidence type="ECO:0000313" key="3">
    <source>
        <dbReference type="Proteomes" id="UP000465361"/>
    </source>
</evidence>
<reference evidence="2 3" key="1">
    <citation type="journal article" date="2019" name="Emerg. Microbes Infect.">
        <title>Comprehensive subspecies identification of 175 nontuberculous mycobacteria species based on 7547 genomic profiles.</title>
        <authorList>
            <person name="Matsumoto Y."/>
            <person name="Kinjo T."/>
            <person name="Motooka D."/>
            <person name="Nabeya D."/>
            <person name="Jung N."/>
            <person name="Uechi K."/>
            <person name="Horii T."/>
            <person name="Iida T."/>
            <person name="Fujita J."/>
            <person name="Nakamura S."/>
        </authorList>
    </citation>
    <scope>NUCLEOTIDE SEQUENCE [LARGE SCALE GENOMIC DNA]</scope>
    <source>
        <strain evidence="2 3">JCM 17322</strain>
    </source>
</reference>
<sequence length="53" mass="5998">MGRWDFTREEIWAMMAVEQAEKYAALAATFGADAVDAMLMFPWSPEVPGERLC</sequence>
<name>A0A7I9XXY5_9MYCO</name>
<evidence type="ECO:0000313" key="2">
    <source>
        <dbReference type="EMBL" id="GFG74664.1"/>
    </source>
</evidence>
<reference evidence="2" key="2">
    <citation type="submission" date="2020-02" db="EMBL/GenBank/DDBJ databases">
        <authorList>
            <person name="Matsumoto Y."/>
            <person name="Motooka D."/>
            <person name="Nakamura S."/>
        </authorList>
    </citation>
    <scope>NUCLEOTIDE SEQUENCE</scope>
    <source>
        <strain evidence="2">JCM 17322</strain>
    </source>
</reference>
<accession>A0A7I9XXY5</accession>
<organism evidence="2 3">
    <name type="scientific">Mycobacterium botniense</name>
    <dbReference type="NCBI Taxonomy" id="84962"/>
    <lineage>
        <taxon>Bacteria</taxon>
        <taxon>Bacillati</taxon>
        <taxon>Actinomycetota</taxon>
        <taxon>Actinomycetes</taxon>
        <taxon>Mycobacteriales</taxon>
        <taxon>Mycobacteriaceae</taxon>
        <taxon>Mycobacterium</taxon>
    </lineage>
</organism>
<proteinExistence type="predicted"/>
<dbReference type="EMBL" id="BLKW01000002">
    <property type="protein sequence ID" value="GFG74620.1"/>
    <property type="molecule type" value="Genomic_DNA"/>
</dbReference>
<keyword evidence="3" id="KW-1185">Reference proteome</keyword>
<dbReference type="EMBL" id="BLKW01000003">
    <property type="protein sequence ID" value="GFG74664.1"/>
    <property type="molecule type" value="Genomic_DNA"/>
</dbReference>
<dbReference type="RefSeq" id="WP_170301272.1">
    <property type="nucleotide sequence ID" value="NZ_BLKW01000002.1"/>
</dbReference>
<dbReference type="AlphaFoldDB" id="A0A7I9XXY5"/>
<gene>
    <name evidence="1" type="ORF">MBOT_19850</name>
    <name evidence="2" type="ORF">MBOT_20290</name>
</gene>
<evidence type="ECO:0000313" key="1">
    <source>
        <dbReference type="EMBL" id="GFG74620.1"/>
    </source>
</evidence>
<comment type="caution">
    <text evidence="2">The sequence shown here is derived from an EMBL/GenBank/DDBJ whole genome shotgun (WGS) entry which is preliminary data.</text>
</comment>